<dbReference type="Gramene" id="EFJ23823">
    <property type="protein sequence ID" value="EFJ23823"/>
    <property type="gene ID" value="SELMODRAFT_102968"/>
</dbReference>
<dbReference type="Proteomes" id="UP000001514">
    <property type="component" value="Unassembled WGS sequence"/>
</dbReference>
<feature type="repeat" description="PPR" evidence="2">
    <location>
        <begin position="106"/>
        <end position="140"/>
    </location>
</feature>
<dbReference type="Pfam" id="PF13041">
    <property type="entry name" value="PPR_2"/>
    <property type="match status" value="2"/>
</dbReference>
<dbReference type="InterPro" id="IPR046960">
    <property type="entry name" value="PPR_At4g14850-like_plant"/>
</dbReference>
<dbReference type="GO" id="GO:0009451">
    <property type="term" value="P:RNA modification"/>
    <property type="evidence" value="ECO:0007669"/>
    <property type="project" value="InterPro"/>
</dbReference>
<feature type="repeat" description="PPR" evidence="2">
    <location>
        <begin position="5"/>
        <end position="39"/>
    </location>
</feature>
<dbReference type="InParanoid" id="D8RVR6"/>
<keyword evidence="4" id="KW-1185">Reference proteome</keyword>
<dbReference type="NCBIfam" id="TIGR00756">
    <property type="entry name" value="PPR"/>
    <property type="match status" value="2"/>
</dbReference>
<dbReference type="HOGENOM" id="CLU_002706_0_0_1"/>
<proteinExistence type="predicted"/>
<dbReference type="EMBL" id="GL377591">
    <property type="protein sequence ID" value="EFJ23823.1"/>
    <property type="molecule type" value="Genomic_DNA"/>
</dbReference>
<dbReference type="KEGG" id="smo:SELMODRAFT_102968"/>
<dbReference type="Gene3D" id="1.25.40.10">
    <property type="entry name" value="Tetratricopeptide repeat domain"/>
    <property type="match status" value="2"/>
</dbReference>
<evidence type="ECO:0000313" key="4">
    <source>
        <dbReference type="Proteomes" id="UP000001514"/>
    </source>
</evidence>
<keyword evidence="1" id="KW-0677">Repeat</keyword>
<gene>
    <name evidence="3" type="ORF">SELMODRAFT_102968</name>
</gene>
<dbReference type="PANTHER" id="PTHR47926:SF533">
    <property type="entry name" value="DYW DOMAIN-CONTAINING PROTEIN"/>
    <property type="match status" value="1"/>
</dbReference>
<organism evidence="4">
    <name type="scientific">Selaginella moellendorffii</name>
    <name type="common">Spikemoss</name>
    <dbReference type="NCBI Taxonomy" id="88036"/>
    <lineage>
        <taxon>Eukaryota</taxon>
        <taxon>Viridiplantae</taxon>
        <taxon>Streptophyta</taxon>
        <taxon>Embryophyta</taxon>
        <taxon>Tracheophyta</taxon>
        <taxon>Lycopodiopsida</taxon>
        <taxon>Selaginellales</taxon>
        <taxon>Selaginellaceae</taxon>
        <taxon>Selaginella</taxon>
    </lineage>
</organism>
<accession>D8RVR6</accession>
<dbReference type="InterPro" id="IPR002885">
    <property type="entry name" value="PPR_rpt"/>
</dbReference>
<dbReference type="Pfam" id="PF01535">
    <property type="entry name" value="PPR"/>
    <property type="match status" value="1"/>
</dbReference>
<protein>
    <recommendedName>
        <fullName evidence="5">Pentacotripeptide-repeat region of PRORP domain-containing protein</fullName>
    </recommendedName>
</protein>
<evidence type="ECO:0000313" key="3">
    <source>
        <dbReference type="EMBL" id="EFJ23823.1"/>
    </source>
</evidence>
<reference evidence="3 4" key="1">
    <citation type="journal article" date="2011" name="Science">
        <title>The Selaginella genome identifies genetic changes associated with the evolution of vascular plants.</title>
        <authorList>
            <person name="Banks J.A."/>
            <person name="Nishiyama T."/>
            <person name="Hasebe M."/>
            <person name="Bowman J.L."/>
            <person name="Gribskov M."/>
            <person name="dePamphilis C."/>
            <person name="Albert V.A."/>
            <person name="Aono N."/>
            <person name="Aoyama T."/>
            <person name="Ambrose B.A."/>
            <person name="Ashton N.W."/>
            <person name="Axtell M.J."/>
            <person name="Barker E."/>
            <person name="Barker M.S."/>
            <person name="Bennetzen J.L."/>
            <person name="Bonawitz N.D."/>
            <person name="Chapple C."/>
            <person name="Cheng C."/>
            <person name="Correa L.G."/>
            <person name="Dacre M."/>
            <person name="DeBarry J."/>
            <person name="Dreyer I."/>
            <person name="Elias M."/>
            <person name="Engstrom E.M."/>
            <person name="Estelle M."/>
            <person name="Feng L."/>
            <person name="Finet C."/>
            <person name="Floyd S.K."/>
            <person name="Frommer W.B."/>
            <person name="Fujita T."/>
            <person name="Gramzow L."/>
            <person name="Gutensohn M."/>
            <person name="Harholt J."/>
            <person name="Hattori M."/>
            <person name="Heyl A."/>
            <person name="Hirai T."/>
            <person name="Hiwatashi Y."/>
            <person name="Ishikawa M."/>
            <person name="Iwata M."/>
            <person name="Karol K.G."/>
            <person name="Koehler B."/>
            <person name="Kolukisaoglu U."/>
            <person name="Kubo M."/>
            <person name="Kurata T."/>
            <person name="Lalonde S."/>
            <person name="Li K."/>
            <person name="Li Y."/>
            <person name="Litt A."/>
            <person name="Lyons E."/>
            <person name="Manning G."/>
            <person name="Maruyama T."/>
            <person name="Michael T.P."/>
            <person name="Mikami K."/>
            <person name="Miyazaki S."/>
            <person name="Morinaga S."/>
            <person name="Murata T."/>
            <person name="Mueller-Roeber B."/>
            <person name="Nelson D.R."/>
            <person name="Obara M."/>
            <person name="Oguri Y."/>
            <person name="Olmstead R.G."/>
            <person name="Onodera N."/>
            <person name="Petersen B.L."/>
            <person name="Pils B."/>
            <person name="Prigge M."/>
            <person name="Rensing S.A."/>
            <person name="Riano-Pachon D.M."/>
            <person name="Roberts A.W."/>
            <person name="Sato Y."/>
            <person name="Scheller H.V."/>
            <person name="Schulz B."/>
            <person name="Schulz C."/>
            <person name="Shakirov E.V."/>
            <person name="Shibagaki N."/>
            <person name="Shinohara N."/>
            <person name="Shippen D.E."/>
            <person name="Soerensen I."/>
            <person name="Sotooka R."/>
            <person name="Sugimoto N."/>
            <person name="Sugita M."/>
            <person name="Sumikawa N."/>
            <person name="Tanurdzic M."/>
            <person name="Theissen G."/>
            <person name="Ulvskov P."/>
            <person name="Wakazuki S."/>
            <person name="Weng J.K."/>
            <person name="Willats W.W."/>
            <person name="Wipf D."/>
            <person name="Wolf P.G."/>
            <person name="Yang L."/>
            <person name="Zimmer A.D."/>
            <person name="Zhu Q."/>
            <person name="Mitros T."/>
            <person name="Hellsten U."/>
            <person name="Loque D."/>
            <person name="Otillar R."/>
            <person name="Salamov A."/>
            <person name="Schmutz J."/>
            <person name="Shapiro H."/>
            <person name="Lindquist E."/>
            <person name="Lucas S."/>
            <person name="Rokhsar D."/>
            <person name="Grigoriev I.V."/>
        </authorList>
    </citation>
    <scope>NUCLEOTIDE SEQUENCE [LARGE SCALE GENOMIC DNA]</scope>
</reference>
<dbReference type="PANTHER" id="PTHR47926">
    <property type="entry name" value="PENTATRICOPEPTIDE REPEAT-CONTAINING PROTEIN"/>
    <property type="match status" value="1"/>
</dbReference>
<name>D8RVR6_SELML</name>
<dbReference type="AlphaFoldDB" id="D8RVR6"/>
<dbReference type="PROSITE" id="PS51375">
    <property type="entry name" value="PPR"/>
    <property type="match status" value="2"/>
</dbReference>
<dbReference type="GO" id="GO:0003723">
    <property type="term" value="F:RNA binding"/>
    <property type="evidence" value="ECO:0007669"/>
    <property type="project" value="InterPro"/>
</dbReference>
<dbReference type="InterPro" id="IPR011990">
    <property type="entry name" value="TPR-like_helical_dom_sf"/>
</dbReference>
<evidence type="ECO:0008006" key="5">
    <source>
        <dbReference type="Google" id="ProtNLM"/>
    </source>
</evidence>
<sequence length="209" mass="23629">MPKRDVVSWNAMIDAYGKNRQGKEAIKLFHRMEAEGIDPDEATFVTMLEICATLASIQQGEAVYRRIRRSKYKRHTKVLNALIHMYGCCGSLIQAKEAFSRLGRPDEFSFTTLMSACSRNDHSREALEILPYMILQGVDPSSVTFLVVLSACSSAGYSPDEARGCFVAMIDDFSLLPSSEHYDCFFRFMQRAQPRLSAEMLADELAVFR</sequence>
<evidence type="ECO:0000256" key="1">
    <source>
        <dbReference type="ARBA" id="ARBA00022737"/>
    </source>
</evidence>
<dbReference type="eggNOG" id="KOG4197">
    <property type="taxonomic scope" value="Eukaryota"/>
</dbReference>
<evidence type="ECO:0000256" key="2">
    <source>
        <dbReference type="PROSITE-ProRule" id="PRU00708"/>
    </source>
</evidence>